<gene>
    <name evidence="3" type="ORF">ACFQ2F_07060</name>
</gene>
<protein>
    <submittedName>
        <fullName evidence="3">CFI-box-CTERM domain-containing protein</fullName>
    </submittedName>
</protein>
<dbReference type="NCBIfam" id="NF041770">
    <property type="entry name" value="CFI_box_CTERM"/>
    <property type="match status" value="1"/>
</dbReference>
<dbReference type="EMBL" id="JBHTJO010000001">
    <property type="protein sequence ID" value="MFD0986856.1"/>
    <property type="molecule type" value="Genomic_DNA"/>
</dbReference>
<dbReference type="Proteomes" id="UP001597102">
    <property type="component" value="Unassembled WGS sequence"/>
</dbReference>
<dbReference type="RefSeq" id="WP_379087762.1">
    <property type="nucleotide sequence ID" value="NZ_JBHTJO010000001.1"/>
</dbReference>
<proteinExistence type="predicted"/>
<evidence type="ECO:0000256" key="2">
    <source>
        <dbReference type="SAM" id="SignalP"/>
    </source>
</evidence>
<feature type="compositionally biased region" description="Low complexity" evidence="1">
    <location>
        <begin position="26"/>
        <end position="37"/>
    </location>
</feature>
<feature type="chain" id="PRO_5046518960" evidence="2">
    <location>
        <begin position="30"/>
        <end position="332"/>
    </location>
</feature>
<keyword evidence="4" id="KW-1185">Reference proteome</keyword>
<reference evidence="4" key="1">
    <citation type="journal article" date="2019" name="Int. J. Syst. Evol. Microbiol.">
        <title>The Global Catalogue of Microorganisms (GCM) 10K type strain sequencing project: providing services to taxonomists for standard genome sequencing and annotation.</title>
        <authorList>
            <consortium name="The Broad Institute Genomics Platform"/>
            <consortium name="The Broad Institute Genome Sequencing Center for Infectious Disease"/>
            <person name="Wu L."/>
            <person name="Ma J."/>
        </authorList>
    </citation>
    <scope>NUCLEOTIDE SEQUENCE [LARGE SCALE GENOMIC DNA]</scope>
    <source>
        <strain evidence="4">CCUG 61697</strain>
    </source>
</reference>
<comment type="caution">
    <text evidence="3">The sequence shown here is derived from an EMBL/GenBank/DDBJ whole genome shotgun (WGS) entry which is preliminary data.</text>
</comment>
<evidence type="ECO:0000313" key="4">
    <source>
        <dbReference type="Proteomes" id="UP001597102"/>
    </source>
</evidence>
<evidence type="ECO:0000313" key="3">
    <source>
        <dbReference type="EMBL" id="MFD0986856.1"/>
    </source>
</evidence>
<organism evidence="3 4">
    <name type="scientific">Methyloligella solikamskensis</name>
    <dbReference type="NCBI Taxonomy" id="1177756"/>
    <lineage>
        <taxon>Bacteria</taxon>
        <taxon>Pseudomonadati</taxon>
        <taxon>Pseudomonadota</taxon>
        <taxon>Alphaproteobacteria</taxon>
        <taxon>Hyphomicrobiales</taxon>
        <taxon>Hyphomicrobiaceae</taxon>
        <taxon>Methyloligella</taxon>
    </lineage>
</organism>
<dbReference type="InterPro" id="IPR006311">
    <property type="entry name" value="TAT_signal"/>
</dbReference>
<feature type="compositionally biased region" description="Acidic residues" evidence="1">
    <location>
        <begin position="38"/>
        <end position="51"/>
    </location>
</feature>
<feature type="region of interest" description="Disordered" evidence="1">
    <location>
        <begin position="26"/>
        <end position="55"/>
    </location>
</feature>
<accession>A0ABW3JAR5</accession>
<dbReference type="InterPro" id="IPR049886">
    <property type="entry name" value="CFI_box_CTERM_dom"/>
</dbReference>
<sequence>MLLTTRRRMMGLAAAAFGARLLPPLPASAQDDPSSDSALDENFDAPEDAAAGDETPQCFATKEFAPWMGKASNERAGAGIGEVEMTTPCDFFWTSIDVSENFEAKISIVAGDAEGASLEKAILLKEDHRLVVRDANDKVLGDVPLCGVCTDLQQDEFSIVLPLEFAPYLREEKSLSFGIKMGDEEDCRFTVPLDPMRQALTWASEQRDKLQTDLDEGKCEQPQGCFLTTACCGALGLPDDCFELTTLRRYRDQILSRTPEGRRAIAAYYDIAPAVLQRLDGADEKRRLVRLYWRYVLPSAIAAKLKLNGLTFRIYSDMMAKLARDLLPASSR</sequence>
<name>A0ABW3JAR5_9HYPH</name>
<evidence type="ECO:0000256" key="1">
    <source>
        <dbReference type="SAM" id="MobiDB-lite"/>
    </source>
</evidence>
<dbReference type="PROSITE" id="PS51318">
    <property type="entry name" value="TAT"/>
    <property type="match status" value="1"/>
</dbReference>
<feature type="signal peptide" evidence="2">
    <location>
        <begin position="1"/>
        <end position="29"/>
    </location>
</feature>
<keyword evidence="2" id="KW-0732">Signal</keyword>